<dbReference type="EMBL" id="CAJVPY010007893">
    <property type="protein sequence ID" value="CAG8688462.1"/>
    <property type="molecule type" value="Genomic_DNA"/>
</dbReference>
<name>A0A9N9EPJ2_9GLOM</name>
<evidence type="ECO:0000256" key="1">
    <source>
        <dbReference type="SAM" id="MobiDB-lite"/>
    </source>
</evidence>
<dbReference type="Proteomes" id="UP000789405">
    <property type="component" value="Unassembled WGS sequence"/>
</dbReference>
<dbReference type="PANTHER" id="PTHR45786:SF74">
    <property type="entry name" value="ATP-DEPENDENT DNA HELICASE"/>
    <property type="match status" value="1"/>
</dbReference>
<comment type="caution">
    <text evidence="2">The sequence shown here is derived from an EMBL/GenBank/DDBJ whole genome shotgun (WGS) entry which is preliminary data.</text>
</comment>
<dbReference type="AlphaFoldDB" id="A0A9N9EPJ2"/>
<gene>
    <name evidence="2" type="ORF">DERYTH_LOCUS12214</name>
</gene>
<sequence>MSTHIRNKQSYQDNNNIFDLLEFNNRLIINAKTESSKISKYQKELFCNRQKRFRDKKDKNNTLFTIIDSEELECLLITEIPTIVIEPLYTNPDLINIYPNRRPYPSHIKTLCHDMGRMDQICRHCKAKFWMLEKDQNSGLASPRFLVCYTNSKVKLSPLFQPPPCLLELYTSNTLFASKFRKNIRAYNTVLACTSFGSNVDQQFLEQGVSNFHIHGQNYHLISPLLSKEGNPSAFAQIYIYDTAHEVENLKDIIQEDSAATILMIIHGHRTHDICRYNALTSSEVAAIMRISEFHPSYDPLYYVLLFPRGDDGWHINIPLIGAVKRERDKPQSTDDYDAIVLAEIPNITLNPLAYETVLAMMMHSLYSSLNPNVPCMKNGHQHISFQDREDLQDIINCANNQMTTLTAWFQENINNPTAYSTITIAIEQEALTLLNNLLLLNGKSLKDFPNMPIPPENSSNVYNDEDALN</sequence>
<feature type="region of interest" description="Disordered" evidence="1">
    <location>
        <begin position="450"/>
        <end position="470"/>
    </location>
</feature>
<protein>
    <submittedName>
        <fullName evidence="2">9249_t:CDS:1</fullName>
    </submittedName>
</protein>
<accession>A0A9N9EPJ2</accession>
<dbReference type="OrthoDB" id="1748060at2759"/>
<evidence type="ECO:0000313" key="2">
    <source>
        <dbReference type="EMBL" id="CAG8688462.1"/>
    </source>
</evidence>
<reference evidence="2" key="1">
    <citation type="submission" date="2021-06" db="EMBL/GenBank/DDBJ databases">
        <authorList>
            <person name="Kallberg Y."/>
            <person name="Tangrot J."/>
            <person name="Rosling A."/>
        </authorList>
    </citation>
    <scope>NUCLEOTIDE SEQUENCE</scope>
    <source>
        <strain evidence="2">MA453B</strain>
    </source>
</reference>
<organism evidence="2 3">
    <name type="scientific">Dentiscutata erythropus</name>
    <dbReference type="NCBI Taxonomy" id="1348616"/>
    <lineage>
        <taxon>Eukaryota</taxon>
        <taxon>Fungi</taxon>
        <taxon>Fungi incertae sedis</taxon>
        <taxon>Mucoromycota</taxon>
        <taxon>Glomeromycotina</taxon>
        <taxon>Glomeromycetes</taxon>
        <taxon>Diversisporales</taxon>
        <taxon>Gigasporaceae</taxon>
        <taxon>Dentiscutata</taxon>
    </lineage>
</organism>
<dbReference type="PANTHER" id="PTHR45786">
    <property type="entry name" value="DNA BINDING PROTEIN-LIKE"/>
    <property type="match status" value="1"/>
</dbReference>
<evidence type="ECO:0000313" key="3">
    <source>
        <dbReference type="Proteomes" id="UP000789405"/>
    </source>
</evidence>
<proteinExistence type="predicted"/>
<keyword evidence="3" id="KW-1185">Reference proteome</keyword>